<dbReference type="EMBL" id="SJPR01000004">
    <property type="protein sequence ID" value="TWT96079.1"/>
    <property type="molecule type" value="Genomic_DNA"/>
</dbReference>
<proteinExistence type="predicted"/>
<accession>A0A5C6A955</accession>
<dbReference type="RefSeq" id="WP_390615857.1">
    <property type="nucleotide sequence ID" value="NZ_SJPR01000004.1"/>
</dbReference>
<sequence>MQTLEAFQPLITQIGPRNRSRRSHFYQELLDAIATHRVADRPDRFEPRRKKKRKAPYDLLMKSRAETKLDILKGVSKN</sequence>
<keyword evidence="2" id="KW-1185">Reference proteome</keyword>
<reference evidence="1 2" key="1">
    <citation type="submission" date="2019-02" db="EMBL/GenBank/DDBJ databases">
        <title>Deep-cultivation of Planctomycetes and their phenomic and genomic characterization uncovers novel biology.</title>
        <authorList>
            <person name="Wiegand S."/>
            <person name="Jogler M."/>
            <person name="Boedeker C."/>
            <person name="Pinto D."/>
            <person name="Vollmers J."/>
            <person name="Rivas-Marin E."/>
            <person name="Kohn T."/>
            <person name="Peeters S.H."/>
            <person name="Heuer A."/>
            <person name="Rast P."/>
            <person name="Oberbeckmann S."/>
            <person name="Bunk B."/>
            <person name="Jeske O."/>
            <person name="Meyerdierks A."/>
            <person name="Storesund J.E."/>
            <person name="Kallscheuer N."/>
            <person name="Luecker S."/>
            <person name="Lage O.M."/>
            <person name="Pohl T."/>
            <person name="Merkel B.J."/>
            <person name="Hornburger P."/>
            <person name="Mueller R.-W."/>
            <person name="Bruemmer F."/>
            <person name="Labrenz M."/>
            <person name="Spormann A.M."/>
            <person name="Op Den Camp H."/>
            <person name="Overmann J."/>
            <person name="Amann R."/>
            <person name="Jetten M.S.M."/>
            <person name="Mascher T."/>
            <person name="Medema M.H."/>
            <person name="Devos D.P."/>
            <person name="Kaster A.-K."/>
            <person name="Ovreas L."/>
            <person name="Rohde M."/>
            <person name="Galperin M.Y."/>
            <person name="Jogler C."/>
        </authorList>
    </citation>
    <scope>NUCLEOTIDE SEQUENCE [LARGE SCALE GENOMIC DNA]</scope>
    <source>
        <strain evidence="1 2">Pla108</strain>
    </source>
</reference>
<protein>
    <submittedName>
        <fullName evidence="1">Uncharacterized protein</fullName>
    </submittedName>
</protein>
<name>A0A5C6A955_9BACT</name>
<dbReference type="AlphaFoldDB" id="A0A5C6A955"/>
<evidence type="ECO:0000313" key="2">
    <source>
        <dbReference type="Proteomes" id="UP000317421"/>
    </source>
</evidence>
<organism evidence="1 2">
    <name type="scientific">Botrimarina colliarenosi</name>
    <dbReference type="NCBI Taxonomy" id="2528001"/>
    <lineage>
        <taxon>Bacteria</taxon>
        <taxon>Pseudomonadati</taxon>
        <taxon>Planctomycetota</taxon>
        <taxon>Planctomycetia</taxon>
        <taxon>Pirellulales</taxon>
        <taxon>Lacipirellulaceae</taxon>
        <taxon>Botrimarina</taxon>
    </lineage>
</organism>
<evidence type="ECO:0000313" key="1">
    <source>
        <dbReference type="EMBL" id="TWT96079.1"/>
    </source>
</evidence>
<dbReference type="Proteomes" id="UP000317421">
    <property type="component" value="Unassembled WGS sequence"/>
</dbReference>
<comment type="caution">
    <text evidence="1">The sequence shown here is derived from an EMBL/GenBank/DDBJ whole genome shotgun (WGS) entry which is preliminary data.</text>
</comment>
<gene>
    <name evidence="1" type="ORF">Pla108_31610</name>
</gene>